<dbReference type="AlphaFoldDB" id="A0AA38FY64"/>
<gene>
    <name evidence="1" type="ORF">KI387_027403</name>
</gene>
<evidence type="ECO:0000313" key="2">
    <source>
        <dbReference type="Proteomes" id="UP000824469"/>
    </source>
</evidence>
<dbReference type="Proteomes" id="UP000824469">
    <property type="component" value="Unassembled WGS sequence"/>
</dbReference>
<protein>
    <submittedName>
        <fullName evidence="1">Uncharacterized protein</fullName>
    </submittedName>
</protein>
<keyword evidence="2" id="KW-1185">Reference proteome</keyword>
<dbReference type="EMBL" id="JAHRHJ020000006">
    <property type="protein sequence ID" value="KAH9312368.1"/>
    <property type="molecule type" value="Genomic_DNA"/>
</dbReference>
<accession>A0AA38FY64</accession>
<evidence type="ECO:0000313" key="1">
    <source>
        <dbReference type="EMBL" id="KAH9312368.1"/>
    </source>
</evidence>
<sequence length="55" mass="6433">MNSYVVYVAASERDFTGLAQNGVWPQVKIYEFYPELRLEASISQFSKINDAFFYE</sequence>
<comment type="caution">
    <text evidence="1">The sequence shown here is derived from an EMBL/GenBank/DDBJ whole genome shotgun (WGS) entry which is preliminary data.</text>
</comment>
<proteinExistence type="predicted"/>
<name>A0AA38FY64_TAXCH</name>
<reference evidence="1 2" key="1">
    <citation type="journal article" date="2021" name="Nat. Plants">
        <title>The Taxus genome provides insights into paclitaxel biosynthesis.</title>
        <authorList>
            <person name="Xiong X."/>
            <person name="Gou J."/>
            <person name="Liao Q."/>
            <person name="Li Y."/>
            <person name="Zhou Q."/>
            <person name="Bi G."/>
            <person name="Li C."/>
            <person name="Du R."/>
            <person name="Wang X."/>
            <person name="Sun T."/>
            <person name="Guo L."/>
            <person name="Liang H."/>
            <person name="Lu P."/>
            <person name="Wu Y."/>
            <person name="Zhang Z."/>
            <person name="Ro D.K."/>
            <person name="Shang Y."/>
            <person name="Huang S."/>
            <person name="Yan J."/>
        </authorList>
    </citation>
    <scope>NUCLEOTIDE SEQUENCE [LARGE SCALE GENOMIC DNA]</scope>
    <source>
        <strain evidence="1">Ta-2019</strain>
    </source>
</reference>
<feature type="non-terminal residue" evidence="1">
    <location>
        <position position="55"/>
    </location>
</feature>
<organism evidence="1 2">
    <name type="scientific">Taxus chinensis</name>
    <name type="common">Chinese yew</name>
    <name type="synonym">Taxus wallichiana var. chinensis</name>
    <dbReference type="NCBI Taxonomy" id="29808"/>
    <lineage>
        <taxon>Eukaryota</taxon>
        <taxon>Viridiplantae</taxon>
        <taxon>Streptophyta</taxon>
        <taxon>Embryophyta</taxon>
        <taxon>Tracheophyta</taxon>
        <taxon>Spermatophyta</taxon>
        <taxon>Pinopsida</taxon>
        <taxon>Pinidae</taxon>
        <taxon>Conifers II</taxon>
        <taxon>Cupressales</taxon>
        <taxon>Taxaceae</taxon>
        <taxon>Taxus</taxon>
    </lineage>
</organism>